<dbReference type="Proteomes" id="UP000002424">
    <property type="component" value="Chromosome"/>
</dbReference>
<evidence type="ECO:0000313" key="1">
    <source>
        <dbReference type="EMBL" id="ACO79462.1"/>
    </source>
</evidence>
<dbReference type="STRING" id="322710.Avin_33070"/>
<accession>C1DPP1</accession>
<gene>
    <name evidence="1" type="ordered locus">Avin_33070</name>
</gene>
<name>C1DPP1_AZOVD</name>
<dbReference type="EMBL" id="CP001157">
    <property type="protein sequence ID" value="ACO79462.1"/>
    <property type="molecule type" value="Genomic_DNA"/>
</dbReference>
<keyword evidence="2" id="KW-1185">Reference proteome</keyword>
<dbReference type="EnsemblBacteria" id="ACO79462">
    <property type="protein sequence ID" value="ACO79462"/>
    <property type="gene ID" value="Avin_33070"/>
</dbReference>
<proteinExistence type="predicted"/>
<dbReference type="HOGENOM" id="CLU_2582145_0_0_6"/>
<reference evidence="1 2" key="1">
    <citation type="journal article" date="2009" name="J. Bacteriol.">
        <title>Genome sequence of Azotobacter vinelandii, an obligate aerobe specialized to support diverse anaerobic metabolic processes.</title>
        <authorList>
            <person name="Setubal J.C."/>
            <person name="dos Santos P."/>
            <person name="Goldman B.S."/>
            <person name="Ertesvag H."/>
            <person name="Espin G."/>
            <person name="Rubio L.M."/>
            <person name="Valla S."/>
            <person name="Almeida N.F."/>
            <person name="Balasubramanian D."/>
            <person name="Cromes L."/>
            <person name="Curatti L."/>
            <person name="Du Z."/>
            <person name="Godsy E."/>
            <person name="Goodner B."/>
            <person name="Hellner-Burris K."/>
            <person name="Hernandez J.A."/>
            <person name="Houmiel K."/>
            <person name="Imperial J."/>
            <person name="Kennedy C."/>
            <person name="Larson T.J."/>
            <person name="Latreille P."/>
            <person name="Ligon L.S."/>
            <person name="Lu J."/>
            <person name="Maerk M."/>
            <person name="Miller N.M."/>
            <person name="Norton S."/>
            <person name="O'Carroll I.P."/>
            <person name="Paulsen I."/>
            <person name="Raulfs E.C."/>
            <person name="Roemer R."/>
            <person name="Rosser J."/>
            <person name="Segura D."/>
            <person name="Slater S."/>
            <person name="Stricklin S.L."/>
            <person name="Studholme D.J."/>
            <person name="Sun J."/>
            <person name="Viana C.J."/>
            <person name="Wallin E."/>
            <person name="Wang B."/>
            <person name="Wheeler C."/>
            <person name="Zhu H."/>
            <person name="Dean D.R."/>
            <person name="Dixon R."/>
            <person name="Wood D."/>
        </authorList>
    </citation>
    <scope>NUCLEOTIDE SEQUENCE [LARGE SCALE GENOMIC DNA]</scope>
    <source>
        <strain evidence="2">DJ / ATCC BAA-1303</strain>
    </source>
</reference>
<dbReference type="AlphaFoldDB" id="C1DPP1"/>
<dbReference type="OrthoDB" id="9946173at2"/>
<evidence type="ECO:0000313" key="2">
    <source>
        <dbReference type="Proteomes" id="UP000002424"/>
    </source>
</evidence>
<dbReference type="KEGG" id="avn:Avin_33070"/>
<organism evidence="1 2">
    <name type="scientific">Azotobacter vinelandii (strain DJ / ATCC BAA-1303)</name>
    <dbReference type="NCBI Taxonomy" id="322710"/>
    <lineage>
        <taxon>Bacteria</taxon>
        <taxon>Pseudomonadati</taxon>
        <taxon>Pseudomonadota</taxon>
        <taxon>Gammaproteobacteria</taxon>
        <taxon>Pseudomonadales</taxon>
        <taxon>Pseudomonadaceae</taxon>
        <taxon>Azotobacter</taxon>
    </lineage>
</organism>
<protein>
    <submittedName>
        <fullName evidence="1">Uncharacterized protein</fullName>
    </submittedName>
</protein>
<sequence>MNPVLRRVESRAAFSTASRPMVGNACGSFPPYGPVRAASVGWKTREAVFRRRHRLPFDGKDLRPFSTLRKTHRIERHHDA</sequence>